<evidence type="ECO:0000259" key="11">
    <source>
        <dbReference type="Pfam" id="PF10497"/>
    </source>
</evidence>
<dbReference type="GO" id="GO:0051301">
    <property type="term" value="P:cell division"/>
    <property type="evidence" value="ECO:0007669"/>
    <property type="project" value="UniProtKB-KW"/>
</dbReference>
<feature type="region of interest" description="Disordered" evidence="10">
    <location>
        <begin position="104"/>
        <end position="135"/>
    </location>
</feature>
<evidence type="ECO:0000256" key="6">
    <source>
        <dbReference type="ARBA" id="ARBA00022843"/>
    </source>
</evidence>
<dbReference type="PANTHER" id="PTHR31169:SF8">
    <property type="entry name" value="ZINC-FINGER DOMAIN OF MONOAMINE-OXIDASE A REPRESSOR R1 PROTEIN"/>
    <property type="match status" value="1"/>
</dbReference>
<proteinExistence type="predicted"/>
<keyword evidence="9" id="KW-0539">Nucleus</keyword>
<evidence type="ECO:0000256" key="5">
    <source>
        <dbReference type="ARBA" id="ARBA00022553"/>
    </source>
</evidence>
<name>A0A146L143_LYGHE</name>
<evidence type="ECO:0000313" key="12">
    <source>
        <dbReference type="EMBL" id="JAQ02293.1"/>
    </source>
</evidence>
<keyword evidence="12" id="KW-0131">Cell cycle</keyword>
<feature type="compositionally biased region" description="Low complexity" evidence="10">
    <location>
        <begin position="291"/>
        <end position="303"/>
    </location>
</feature>
<dbReference type="GO" id="GO:0005634">
    <property type="term" value="C:nucleus"/>
    <property type="evidence" value="ECO:0007669"/>
    <property type="project" value="UniProtKB-SubCell"/>
</dbReference>
<dbReference type="GO" id="GO:0005737">
    <property type="term" value="C:cytoplasm"/>
    <property type="evidence" value="ECO:0007669"/>
    <property type="project" value="UniProtKB-SubCell"/>
</dbReference>
<keyword evidence="12" id="KW-0132">Cell division</keyword>
<comment type="subcellular location">
    <subcellularLocation>
        <location evidence="2">Cytoplasm</location>
    </subcellularLocation>
    <subcellularLocation>
        <location evidence="1">Nucleus</location>
    </subcellularLocation>
</comment>
<evidence type="ECO:0000256" key="2">
    <source>
        <dbReference type="ARBA" id="ARBA00004496"/>
    </source>
</evidence>
<protein>
    <submittedName>
        <fullName evidence="12">Cell division cycle-associated 7-like protein</fullName>
    </submittedName>
</protein>
<sequence length="413" mass="47323">MMIKAEPEEVMNVEDDDSRDFNLETSYDKPVFHDSDEILSEFVEEVEANQPPIPKLRIKIMKQSTRKRKRSSFPLDGSQPLSESLNAHFSCEILDDTLVGETLTGNSSRPINKKTGLAKHRAPRRHSEGPKTYYPRPRYAVKTVPREVVFNPDALPGSVCYNSQKIYDQSGTTCHQCRQKTIDLKSRCYSPYCHGVRGQFCGYCLMHRYGEDVAVALRDPKWECPPCRRICNCSICRRSHGKPPTGQLYQLAIKNGFPNVKEYLAQLGDDKLEDDVPKDAKELSYKHKPSANAVQQTNTTAVQTEDDNLPDEDWRRPSIKQEPVDCDYSDYDNVGSKEGPVVDFDSDFEPVNVKEEPLDFEFEGEYDQVDYSYGEMNRDEPFCPYDDLIEFEPVAIKHERPDAFREDVVDTLS</sequence>
<keyword evidence="8" id="KW-0804">Transcription</keyword>
<keyword evidence="6" id="KW-0832">Ubl conjugation</keyword>
<evidence type="ECO:0000313" key="13">
    <source>
        <dbReference type="EMBL" id="JAQ14772.1"/>
    </source>
</evidence>
<evidence type="ECO:0000256" key="10">
    <source>
        <dbReference type="SAM" id="MobiDB-lite"/>
    </source>
</evidence>
<dbReference type="EMBL" id="GDHC01016336">
    <property type="protein sequence ID" value="JAQ02293.1"/>
    <property type="molecule type" value="Transcribed_RNA"/>
</dbReference>
<keyword evidence="3" id="KW-0963">Cytoplasm</keyword>
<organism evidence="12">
    <name type="scientific">Lygus hesperus</name>
    <name type="common">Western plant bug</name>
    <dbReference type="NCBI Taxonomy" id="30085"/>
    <lineage>
        <taxon>Eukaryota</taxon>
        <taxon>Metazoa</taxon>
        <taxon>Ecdysozoa</taxon>
        <taxon>Arthropoda</taxon>
        <taxon>Hexapoda</taxon>
        <taxon>Insecta</taxon>
        <taxon>Pterygota</taxon>
        <taxon>Neoptera</taxon>
        <taxon>Paraneoptera</taxon>
        <taxon>Hemiptera</taxon>
        <taxon>Heteroptera</taxon>
        <taxon>Panheteroptera</taxon>
        <taxon>Cimicomorpha</taxon>
        <taxon>Miridae</taxon>
        <taxon>Mirini</taxon>
        <taxon>Lygus</taxon>
    </lineage>
</organism>
<dbReference type="AlphaFoldDB" id="A0A146L143"/>
<evidence type="ECO:0000256" key="4">
    <source>
        <dbReference type="ARBA" id="ARBA00022499"/>
    </source>
</evidence>
<dbReference type="GO" id="GO:0006355">
    <property type="term" value="P:regulation of DNA-templated transcription"/>
    <property type="evidence" value="ECO:0007669"/>
    <property type="project" value="InterPro"/>
</dbReference>
<dbReference type="EMBL" id="GDHC01003857">
    <property type="protein sequence ID" value="JAQ14772.1"/>
    <property type="molecule type" value="Transcribed_RNA"/>
</dbReference>
<dbReference type="PANTHER" id="PTHR31169">
    <property type="entry name" value="OS05G0300700 PROTEIN"/>
    <property type="match status" value="1"/>
</dbReference>
<keyword evidence="5" id="KW-0597">Phosphoprotein</keyword>
<evidence type="ECO:0000256" key="8">
    <source>
        <dbReference type="ARBA" id="ARBA00023163"/>
    </source>
</evidence>
<evidence type="ECO:0000256" key="1">
    <source>
        <dbReference type="ARBA" id="ARBA00004123"/>
    </source>
</evidence>
<evidence type="ECO:0000256" key="7">
    <source>
        <dbReference type="ARBA" id="ARBA00023015"/>
    </source>
</evidence>
<dbReference type="InterPro" id="IPR018866">
    <property type="entry name" value="Znf-4CXXC_R1"/>
</dbReference>
<feature type="domain" description="Zinc-finger" evidence="11">
    <location>
        <begin position="169"/>
        <end position="264"/>
    </location>
</feature>
<reference evidence="12" key="1">
    <citation type="journal article" date="2016" name="Gigascience">
        <title>De novo construction of an expanded transcriptome assembly for the western tarnished plant bug, Lygus hesperus.</title>
        <authorList>
            <person name="Tassone E.E."/>
            <person name="Geib S.M."/>
            <person name="Hall B."/>
            <person name="Fabrick J.A."/>
            <person name="Brent C.S."/>
            <person name="Hull J.J."/>
        </authorList>
    </citation>
    <scope>NUCLEOTIDE SEQUENCE</scope>
</reference>
<accession>A0A146L143</accession>
<dbReference type="Pfam" id="PF10497">
    <property type="entry name" value="zf-4CXXC_R1"/>
    <property type="match status" value="1"/>
</dbReference>
<keyword evidence="4" id="KW-1017">Isopeptide bond</keyword>
<evidence type="ECO:0000256" key="3">
    <source>
        <dbReference type="ARBA" id="ARBA00022490"/>
    </source>
</evidence>
<evidence type="ECO:0000256" key="9">
    <source>
        <dbReference type="ARBA" id="ARBA00023242"/>
    </source>
</evidence>
<feature type="region of interest" description="Disordered" evidence="10">
    <location>
        <begin position="288"/>
        <end position="316"/>
    </location>
</feature>
<gene>
    <name evidence="12" type="primary">Cdca7l_2</name>
    <name evidence="13" type="synonym">Cdca7l_3</name>
    <name evidence="13" type="ORF">g.64172</name>
    <name evidence="12" type="ORF">g.64175</name>
</gene>
<keyword evidence="7" id="KW-0805">Transcription regulation</keyword>
<dbReference type="InterPro" id="IPR040221">
    <property type="entry name" value="CDCA7/CDA7L"/>
</dbReference>